<reference evidence="2 3" key="1">
    <citation type="submission" date="2018-03" db="EMBL/GenBank/DDBJ databases">
        <title>The ancient ancestry and fast evolution of plastids.</title>
        <authorList>
            <person name="Moore K.R."/>
            <person name="Magnabosco C."/>
            <person name="Momper L."/>
            <person name="Gold D.A."/>
            <person name="Bosak T."/>
            <person name="Fournier G.P."/>
        </authorList>
    </citation>
    <scope>NUCLEOTIDE SEQUENCE [LARGE SCALE GENOMIC DNA]</scope>
    <source>
        <strain evidence="2 3">CCALA 037</strain>
    </source>
</reference>
<dbReference type="Proteomes" id="UP000238937">
    <property type="component" value="Unassembled WGS sequence"/>
</dbReference>
<evidence type="ECO:0000313" key="2">
    <source>
        <dbReference type="EMBL" id="PSB58481.1"/>
    </source>
</evidence>
<organism evidence="2 3">
    <name type="scientific">Chamaesiphon polymorphus CCALA 037</name>
    <dbReference type="NCBI Taxonomy" id="2107692"/>
    <lineage>
        <taxon>Bacteria</taxon>
        <taxon>Bacillati</taxon>
        <taxon>Cyanobacteriota</taxon>
        <taxon>Cyanophyceae</taxon>
        <taxon>Gomontiellales</taxon>
        <taxon>Chamaesiphonaceae</taxon>
        <taxon>Chamaesiphon</taxon>
    </lineage>
</organism>
<dbReference type="GO" id="GO:0003677">
    <property type="term" value="F:DNA binding"/>
    <property type="evidence" value="ECO:0007669"/>
    <property type="project" value="UniProtKB-KW"/>
</dbReference>
<keyword evidence="3" id="KW-1185">Reference proteome</keyword>
<evidence type="ECO:0000313" key="3">
    <source>
        <dbReference type="Proteomes" id="UP000238937"/>
    </source>
</evidence>
<dbReference type="AlphaFoldDB" id="A0A2T1GKU7"/>
<dbReference type="GO" id="GO:0005524">
    <property type="term" value="F:ATP binding"/>
    <property type="evidence" value="ECO:0007669"/>
    <property type="project" value="UniProtKB-KW"/>
</dbReference>
<proteinExistence type="predicted"/>
<feature type="domain" description="Restriction endonuclease type I HsdR N-terminal" evidence="1">
    <location>
        <begin position="22"/>
        <end position="57"/>
    </location>
</feature>
<dbReference type="InterPro" id="IPR007409">
    <property type="entry name" value="Restrct_endonuc_type1_HsdR_N"/>
</dbReference>
<sequence>MDFIDRIKQISEQISKLREQIQTEEATKNAFVMPLLSALGYDVFNPTEVCPEYTADAIGLKGEKVDYAILVDGKPVILFECKWCGYELDHPKHGSQLYRYLSSTDAVFGILTNGIIYRFYTDLEKPNAMDSKPFFEFNMQDIQESNVAELKRFSKSVFNSNELKSTASNLMYTKEIKRIMSEQLLEPSPEFVKFFVSQVYSGKIMSGVIDKFTKITKDSLNQLISDRITDTLRSVLEREVEDRSEHISRWAG</sequence>
<dbReference type="GO" id="GO:0009035">
    <property type="term" value="F:type I site-specific deoxyribonuclease activity"/>
    <property type="evidence" value="ECO:0007669"/>
    <property type="project" value="UniProtKB-EC"/>
</dbReference>
<accession>A0A2T1GKU7</accession>
<dbReference type="Pfam" id="PF04313">
    <property type="entry name" value="HSDR_N"/>
    <property type="match status" value="2"/>
</dbReference>
<comment type="caution">
    <text evidence="2">The sequence shown here is derived from an EMBL/GenBank/DDBJ whole genome shotgun (WGS) entry which is preliminary data.</text>
</comment>
<dbReference type="GO" id="GO:0009307">
    <property type="term" value="P:DNA restriction-modification system"/>
    <property type="evidence" value="ECO:0007669"/>
    <property type="project" value="UniProtKB-KW"/>
</dbReference>
<dbReference type="EMBL" id="PVWO01000034">
    <property type="protein sequence ID" value="PSB58481.1"/>
    <property type="molecule type" value="Genomic_DNA"/>
</dbReference>
<protein>
    <recommendedName>
        <fullName evidence="1">Restriction endonuclease type I HsdR N-terminal domain-containing protein</fullName>
    </recommendedName>
</protein>
<feature type="domain" description="Restriction endonuclease type I HsdR N-terminal" evidence="1">
    <location>
        <begin position="61"/>
        <end position="127"/>
    </location>
</feature>
<gene>
    <name evidence="2" type="ORF">C7B77_04695</name>
</gene>
<evidence type="ECO:0000259" key="1">
    <source>
        <dbReference type="Pfam" id="PF04313"/>
    </source>
</evidence>
<dbReference type="OrthoDB" id="9148007at2"/>
<name>A0A2T1GKU7_9CYAN</name>